<name>A0A4R2HE53_9ACTN</name>
<keyword evidence="3" id="KW-1185">Reference proteome</keyword>
<protein>
    <submittedName>
        <fullName evidence="2">Phosphotransferase family enzyme</fullName>
    </submittedName>
</protein>
<evidence type="ECO:0000313" key="2">
    <source>
        <dbReference type="EMBL" id="TCO26327.1"/>
    </source>
</evidence>
<proteinExistence type="predicted"/>
<dbReference type="Gene3D" id="3.90.1200.10">
    <property type="match status" value="1"/>
</dbReference>
<reference evidence="2 3" key="1">
    <citation type="journal article" date="2015" name="Stand. Genomic Sci.">
        <title>Genomic Encyclopedia of Bacterial and Archaeal Type Strains, Phase III: the genomes of soil and plant-associated and newly described type strains.</title>
        <authorList>
            <person name="Whitman W.B."/>
            <person name="Woyke T."/>
            <person name="Klenk H.P."/>
            <person name="Zhou Y."/>
            <person name="Lilburn T.G."/>
            <person name="Beck B.J."/>
            <person name="De Vos P."/>
            <person name="Vandamme P."/>
            <person name="Eisen J.A."/>
            <person name="Garrity G."/>
            <person name="Hugenholtz P."/>
            <person name="Kyrpides N.C."/>
        </authorList>
    </citation>
    <scope>NUCLEOTIDE SEQUENCE [LARGE SCALE GENOMIC DNA]</scope>
    <source>
        <strain evidence="2 3">VKM Ac-2572</strain>
    </source>
</reference>
<dbReference type="EMBL" id="SLWN01000007">
    <property type="protein sequence ID" value="TCO26327.1"/>
    <property type="molecule type" value="Genomic_DNA"/>
</dbReference>
<dbReference type="InterPro" id="IPR002575">
    <property type="entry name" value="Aminoglycoside_PTrfase"/>
</dbReference>
<accession>A0A4R2HE53</accession>
<feature type="domain" description="Aminoglycoside phosphotransferase" evidence="1">
    <location>
        <begin position="138"/>
        <end position="338"/>
    </location>
</feature>
<evidence type="ECO:0000259" key="1">
    <source>
        <dbReference type="Pfam" id="PF01636"/>
    </source>
</evidence>
<dbReference type="Pfam" id="PF01636">
    <property type="entry name" value="APH"/>
    <property type="match status" value="1"/>
</dbReference>
<dbReference type="InterPro" id="IPR011009">
    <property type="entry name" value="Kinase-like_dom_sf"/>
</dbReference>
<dbReference type="GO" id="GO:0016740">
    <property type="term" value="F:transferase activity"/>
    <property type="evidence" value="ECO:0007669"/>
    <property type="project" value="UniProtKB-KW"/>
</dbReference>
<keyword evidence="2" id="KW-0808">Transferase</keyword>
<dbReference type="SUPFAM" id="SSF56112">
    <property type="entry name" value="Protein kinase-like (PK-like)"/>
    <property type="match status" value="1"/>
</dbReference>
<evidence type="ECO:0000313" key="3">
    <source>
        <dbReference type="Proteomes" id="UP000294508"/>
    </source>
</evidence>
<dbReference type="Proteomes" id="UP000294508">
    <property type="component" value="Unassembled WGS sequence"/>
</dbReference>
<dbReference type="AlphaFoldDB" id="A0A4R2HE53"/>
<gene>
    <name evidence="2" type="ORF">EV652_107218</name>
</gene>
<comment type="caution">
    <text evidence="2">The sequence shown here is derived from an EMBL/GenBank/DDBJ whole genome shotgun (WGS) entry which is preliminary data.</text>
</comment>
<sequence length="398" mass="43740">MNRRLDELLGVRTVVLRLVHADEAEIGRGGRTVYHVQAMGEPRSGVLDETPYDGWDAIVAPHPLRSTWAEVDGPERIVEWARSFLGPVEPVQVKTWNLSCLLRVPGAWAKATSRFASVDADIIEHVQRYDETLAPTVLGKSVENRWSLLAHAPGNDCWEPDRATVENVVSRWVAVQAQLATEVDELSTPSLLPGELTAEANGLTAPRLLRGELAAEVDGLTAPRLLPGELTAEVERLLSVVPLSSQLRSDVEHLLSKLPSIVAELDTAGLPITLVHGDFHPGNWRSDGTARAIVDWADTFIGHPATDIQRLIGWLPAAKRAHALDVWTTAWKNHVPAADPERALPPTAILVRLLYAVMYQRFLDNIEPAERIYHEDDPASELQAAVEAYGLRERGVAG</sequence>
<organism evidence="2 3">
    <name type="scientific">Kribbella steppae</name>
    <dbReference type="NCBI Taxonomy" id="2512223"/>
    <lineage>
        <taxon>Bacteria</taxon>
        <taxon>Bacillati</taxon>
        <taxon>Actinomycetota</taxon>
        <taxon>Actinomycetes</taxon>
        <taxon>Propionibacteriales</taxon>
        <taxon>Kribbellaceae</taxon>
        <taxon>Kribbella</taxon>
    </lineage>
</organism>